<dbReference type="AlphaFoldDB" id="A0A3G9ITG6"/>
<proteinExistence type="predicted"/>
<dbReference type="InterPro" id="IPR003594">
    <property type="entry name" value="HATPase_dom"/>
</dbReference>
<dbReference type="Gene3D" id="3.30.565.10">
    <property type="entry name" value="Histidine kinase-like ATPase, C-terminal domain"/>
    <property type="match status" value="1"/>
</dbReference>
<dbReference type="SMART" id="SM00304">
    <property type="entry name" value="HAMP"/>
    <property type="match status" value="1"/>
</dbReference>
<evidence type="ECO:0000313" key="12">
    <source>
        <dbReference type="EMBL" id="BBH22167.1"/>
    </source>
</evidence>
<keyword evidence="8 12" id="KW-0418">Kinase</keyword>
<evidence type="ECO:0000256" key="4">
    <source>
        <dbReference type="ARBA" id="ARBA00022475"/>
    </source>
</evidence>
<evidence type="ECO:0000313" key="13">
    <source>
        <dbReference type="Proteomes" id="UP000275368"/>
    </source>
</evidence>
<dbReference type="SUPFAM" id="SSF158472">
    <property type="entry name" value="HAMP domain-like"/>
    <property type="match status" value="1"/>
</dbReference>
<comment type="catalytic activity">
    <reaction evidence="1">
        <text>ATP + protein L-histidine = ADP + protein N-phospho-L-histidine.</text>
        <dbReference type="EC" id="2.7.13.3"/>
    </reaction>
</comment>
<evidence type="ECO:0000256" key="10">
    <source>
        <dbReference type="ARBA" id="ARBA00023012"/>
    </source>
</evidence>
<protein>
    <recommendedName>
        <fullName evidence="3">histidine kinase</fullName>
        <ecNumber evidence="3">2.7.13.3</ecNumber>
    </recommendedName>
</protein>
<dbReference type="SUPFAM" id="SSF55874">
    <property type="entry name" value="ATPase domain of HSP90 chaperone/DNA topoisomerase II/histidine kinase"/>
    <property type="match status" value="1"/>
</dbReference>
<evidence type="ECO:0000256" key="11">
    <source>
        <dbReference type="ARBA" id="ARBA00023136"/>
    </source>
</evidence>
<dbReference type="PROSITE" id="PS50109">
    <property type="entry name" value="HIS_KIN"/>
    <property type="match status" value="1"/>
</dbReference>
<dbReference type="Gene3D" id="6.10.340.10">
    <property type="match status" value="1"/>
</dbReference>
<evidence type="ECO:0000256" key="9">
    <source>
        <dbReference type="ARBA" id="ARBA00022840"/>
    </source>
</evidence>
<keyword evidence="11" id="KW-0472">Membrane</keyword>
<keyword evidence="10" id="KW-0902">Two-component regulatory system</keyword>
<dbReference type="OrthoDB" id="9776552at2"/>
<dbReference type="PROSITE" id="PS50885">
    <property type="entry name" value="HAMP"/>
    <property type="match status" value="1"/>
</dbReference>
<comment type="subcellular location">
    <subcellularLocation>
        <location evidence="2">Cell membrane</location>
        <topology evidence="2">Multi-pass membrane protein</topology>
    </subcellularLocation>
</comment>
<dbReference type="CDD" id="cd06225">
    <property type="entry name" value="HAMP"/>
    <property type="match status" value="1"/>
</dbReference>
<dbReference type="PANTHER" id="PTHR34220">
    <property type="entry name" value="SENSOR HISTIDINE KINASE YPDA"/>
    <property type="match status" value="1"/>
</dbReference>
<sequence>MSMNSMKNWFRSVKLRYKMLILFSILIAVFVLNISYFSFKKTESYLDELSNNAYKEMLVQANVTAELQIKNYERIINTLYISDEFQKLLTSSYQTAFDKYIANNRIKDFVESILNTYENMPDINIYLFNQNTFSGIVYPVSDITDLFWKDEVLKYSAAGVHWVQRRLELPNGSYYKLVAAKALRNSANNSVYGILSLEIDPTFIYNQISNLELFKEGNVFVLDLNGTIIYSLNNYLAEKPGQPFRFSRKLNGQSGSFIENIDGTNYFVVYDKMLHRNSTLVGITPIQGALQISNEVRDYNIRMAILLILLGIAIIYFLSRLFTRRISLLTSEMLKVSRGTPGIQLDMESNDEIGKMNRVFHMMLSKLNKNMEEMSELKTREFELQLKALQAQINPHFLYNTLSTINWMAMSLNADDISLAINALAKYYRTGLNNGKEIVTVNEELEHIKSYIYIQKIRVKDNIDFRFSIDPEALPYLLPKMVLQPIVENAIQHGIEKQRKRGIITIDIKKSDKYIYFEVSDDGTGMPESEAASLLTSIHDKGSYGLYHIDSKIKLYFGSTYGLSISSAENLGTKVTITIPTTRQIQ</sequence>
<dbReference type="InterPro" id="IPR036890">
    <property type="entry name" value="HATPase_C_sf"/>
</dbReference>
<keyword evidence="7" id="KW-0547">Nucleotide-binding</keyword>
<dbReference type="GO" id="GO:0000155">
    <property type="term" value="F:phosphorelay sensor kinase activity"/>
    <property type="evidence" value="ECO:0007669"/>
    <property type="project" value="InterPro"/>
</dbReference>
<dbReference type="Proteomes" id="UP000275368">
    <property type="component" value="Chromosome"/>
</dbReference>
<dbReference type="EC" id="2.7.13.3" evidence="3"/>
<evidence type="ECO:0000256" key="3">
    <source>
        <dbReference type="ARBA" id="ARBA00012438"/>
    </source>
</evidence>
<dbReference type="EMBL" id="AP019308">
    <property type="protein sequence ID" value="BBH22167.1"/>
    <property type="molecule type" value="Genomic_DNA"/>
</dbReference>
<dbReference type="GO" id="GO:0005524">
    <property type="term" value="F:ATP binding"/>
    <property type="evidence" value="ECO:0007669"/>
    <property type="project" value="UniProtKB-KW"/>
</dbReference>
<evidence type="ECO:0000256" key="5">
    <source>
        <dbReference type="ARBA" id="ARBA00022553"/>
    </source>
</evidence>
<organism evidence="12 13">
    <name type="scientific">Paenibacillus baekrokdamisoli</name>
    <dbReference type="NCBI Taxonomy" id="1712516"/>
    <lineage>
        <taxon>Bacteria</taxon>
        <taxon>Bacillati</taxon>
        <taxon>Bacillota</taxon>
        <taxon>Bacilli</taxon>
        <taxon>Bacillales</taxon>
        <taxon>Paenibacillaceae</taxon>
        <taxon>Paenibacillus</taxon>
    </lineage>
</organism>
<keyword evidence="13" id="KW-1185">Reference proteome</keyword>
<dbReference type="InterPro" id="IPR010559">
    <property type="entry name" value="Sig_transdc_His_kin_internal"/>
</dbReference>
<evidence type="ECO:0000256" key="7">
    <source>
        <dbReference type="ARBA" id="ARBA00022741"/>
    </source>
</evidence>
<name>A0A3G9ITG6_9BACL</name>
<dbReference type="InterPro" id="IPR050640">
    <property type="entry name" value="Bact_2-comp_sensor_kinase"/>
</dbReference>
<dbReference type="Pfam" id="PF02518">
    <property type="entry name" value="HATPase_c"/>
    <property type="match status" value="1"/>
</dbReference>
<dbReference type="Pfam" id="PF06580">
    <property type="entry name" value="His_kinase"/>
    <property type="match status" value="1"/>
</dbReference>
<evidence type="ECO:0000256" key="2">
    <source>
        <dbReference type="ARBA" id="ARBA00004651"/>
    </source>
</evidence>
<keyword evidence="5" id="KW-0597">Phosphoprotein</keyword>
<accession>A0A3G9ITG6</accession>
<gene>
    <name evidence="12" type="primary">yesM_6</name>
    <name evidence="12" type="ORF">Back11_35120</name>
</gene>
<dbReference type="GO" id="GO:0005886">
    <property type="term" value="C:plasma membrane"/>
    <property type="evidence" value="ECO:0007669"/>
    <property type="project" value="UniProtKB-SubCell"/>
</dbReference>
<keyword evidence="4" id="KW-1003">Cell membrane</keyword>
<evidence type="ECO:0000256" key="8">
    <source>
        <dbReference type="ARBA" id="ARBA00022777"/>
    </source>
</evidence>
<reference evidence="12 13" key="1">
    <citation type="submission" date="2018-11" db="EMBL/GenBank/DDBJ databases">
        <title>Complete genome sequence of Paenibacillus baekrokdamisoli strain KCTC 33723.</title>
        <authorList>
            <person name="Kang S.W."/>
            <person name="Lee K.C."/>
            <person name="Kim K.K."/>
            <person name="Kim J.S."/>
            <person name="Kim D.S."/>
            <person name="Ko S.H."/>
            <person name="Yang S.H."/>
            <person name="Lee J.S."/>
        </authorList>
    </citation>
    <scope>NUCLEOTIDE SEQUENCE [LARGE SCALE GENOMIC DNA]</scope>
    <source>
        <strain evidence="12 13">KCTC 33723</strain>
    </source>
</reference>
<dbReference type="KEGG" id="pbk:Back11_35120"/>
<dbReference type="InterPro" id="IPR005467">
    <property type="entry name" value="His_kinase_dom"/>
</dbReference>
<dbReference type="InterPro" id="IPR003660">
    <property type="entry name" value="HAMP_dom"/>
</dbReference>
<evidence type="ECO:0000256" key="1">
    <source>
        <dbReference type="ARBA" id="ARBA00000085"/>
    </source>
</evidence>
<keyword evidence="9" id="KW-0067">ATP-binding</keyword>
<keyword evidence="6" id="KW-0808">Transferase</keyword>
<dbReference type="PANTHER" id="PTHR34220:SF7">
    <property type="entry name" value="SENSOR HISTIDINE KINASE YPDA"/>
    <property type="match status" value="1"/>
</dbReference>
<dbReference type="Gene3D" id="3.30.450.20">
    <property type="entry name" value="PAS domain"/>
    <property type="match status" value="2"/>
</dbReference>
<evidence type="ECO:0000256" key="6">
    <source>
        <dbReference type="ARBA" id="ARBA00022679"/>
    </source>
</evidence>